<evidence type="ECO:0000259" key="2">
    <source>
        <dbReference type="Pfam" id="PF00042"/>
    </source>
</evidence>
<organism evidence="3 4">
    <name type="scientific">endosymbiont of Escarpia spicata</name>
    <dbReference type="NCBI Taxonomy" id="2200908"/>
    <lineage>
        <taxon>Bacteria</taxon>
        <taxon>Pseudomonadati</taxon>
        <taxon>Pseudomonadota</taxon>
        <taxon>Gammaproteobacteria</taxon>
        <taxon>sulfur-oxidizing symbionts</taxon>
    </lineage>
</organism>
<dbReference type="CDD" id="cd01040">
    <property type="entry name" value="Mb-like"/>
    <property type="match status" value="1"/>
</dbReference>
<dbReference type="Proteomes" id="UP000254771">
    <property type="component" value="Unassembled WGS sequence"/>
</dbReference>
<keyword evidence="1" id="KW-0408">Iron</keyword>
<dbReference type="GO" id="GO:0019825">
    <property type="term" value="F:oxygen binding"/>
    <property type="evidence" value="ECO:0007669"/>
    <property type="project" value="InterPro"/>
</dbReference>
<dbReference type="InterPro" id="IPR009050">
    <property type="entry name" value="Globin-like_sf"/>
</dbReference>
<dbReference type="EMBL" id="QFXE01000020">
    <property type="protein sequence ID" value="RDH83298.1"/>
    <property type="molecule type" value="Genomic_DNA"/>
</dbReference>
<dbReference type="AlphaFoldDB" id="A0A370DEG0"/>
<evidence type="ECO:0000256" key="1">
    <source>
        <dbReference type="RuleBase" id="RU000356"/>
    </source>
</evidence>
<dbReference type="InterPro" id="IPR000971">
    <property type="entry name" value="Globin"/>
</dbReference>
<reference evidence="3 4" key="1">
    <citation type="journal article" date="2018" name="ISME J.">
        <title>Endosymbiont genomes yield clues of tubeworm success.</title>
        <authorList>
            <person name="Li Y."/>
            <person name="Liles M.R."/>
            <person name="Halanych K.M."/>
        </authorList>
    </citation>
    <scope>NUCLEOTIDE SEQUENCE [LARGE SCALE GENOMIC DNA]</scope>
    <source>
        <strain evidence="3">A1462</strain>
    </source>
</reference>
<evidence type="ECO:0000313" key="4">
    <source>
        <dbReference type="Proteomes" id="UP000254771"/>
    </source>
</evidence>
<dbReference type="GO" id="GO:0020037">
    <property type="term" value="F:heme binding"/>
    <property type="evidence" value="ECO:0007669"/>
    <property type="project" value="InterPro"/>
</dbReference>
<keyword evidence="4" id="KW-1185">Reference proteome</keyword>
<comment type="similarity">
    <text evidence="1">Belongs to the globin family.</text>
</comment>
<dbReference type="GO" id="GO:0005344">
    <property type="term" value="F:oxygen carrier activity"/>
    <property type="evidence" value="ECO:0007669"/>
    <property type="project" value="UniProtKB-KW"/>
</dbReference>
<dbReference type="Pfam" id="PF00042">
    <property type="entry name" value="Globin"/>
    <property type="match status" value="1"/>
</dbReference>
<accession>A0A370DEG0</accession>
<evidence type="ECO:0000313" key="3">
    <source>
        <dbReference type="EMBL" id="RDH83298.1"/>
    </source>
</evidence>
<dbReference type="InterPro" id="IPR044399">
    <property type="entry name" value="Mb-like_M"/>
</dbReference>
<keyword evidence="1" id="KW-0561">Oxygen transport</keyword>
<name>A0A370DEG0_9GAMM</name>
<sequence>MNEIDRKRFRESLRRSTANDQFIDRFYDRFVGQSDEVAAFFHNRDMPQIKQKLLTTLEMLADTTEGQPGLGMYMEMLGKIHRRLNVERRFFAGWRKALVETVAECDSEFSEETRLAWERAIDHVIERMLDLTS</sequence>
<keyword evidence="1" id="KW-0479">Metal-binding</keyword>
<proteinExistence type="inferred from homology"/>
<comment type="caution">
    <text evidence="3">The sequence shown here is derived from an EMBL/GenBank/DDBJ whole genome shotgun (WGS) entry which is preliminary data.</text>
</comment>
<dbReference type="InterPro" id="IPR012292">
    <property type="entry name" value="Globin/Proto"/>
</dbReference>
<protein>
    <submittedName>
        <fullName evidence="3">Globin</fullName>
    </submittedName>
</protein>
<feature type="domain" description="Globin" evidence="2">
    <location>
        <begin position="37"/>
        <end position="127"/>
    </location>
</feature>
<gene>
    <name evidence="3" type="ORF">DIZ78_14980</name>
</gene>
<keyword evidence="1" id="KW-0813">Transport</keyword>
<keyword evidence="1" id="KW-0349">Heme</keyword>
<dbReference type="Gene3D" id="1.10.490.10">
    <property type="entry name" value="Globins"/>
    <property type="match status" value="1"/>
</dbReference>
<dbReference type="SUPFAM" id="SSF46458">
    <property type="entry name" value="Globin-like"/>
    <property type="match status" value="1"/>
</dbReference>